<comment type="caution">
    <text evidence="2">The sequence shown here is derived from an EMBL/GenBank/DDBJ whole genome shotgun (WGS) entry which is preliminary data.</text>
</comment>
<dbReference type="SUPFAM" id="SSF52540">
    <property type="entry name" value="P-loop containing nucleoside triphosphate hydrolases"/>
    <property type="match status" value="2"/>
</dbReference>
<dbReference type="InterPro" id="IPR011990">
    <property type="entry name" value="TPR-like_helical_dom_sf"/>
</dbReference>
<dbReference type="InterPro" id="IPR027417">
    <property type="entry name" value="P-loop_NTPase"/>
</dbReference>
<dbReference type="Gene3D" id="3.40.50.300">
    <property type="entry name" value="P-loop containing nucleotide triphosphate hydrolases"/>
    <property type="match status" value="1"/>
</dbReference>
<reference evidence="2 3" key="1">
    <citation type="submission" date="2018-06" db="EMBL/GenBank/DDBJ databases">
        <title>Actinomadura craniellae sp. nov. isolated from marine sponge Craniella sp.</title>
        <authorList>
            <person name="Li L."/>
            <person name="Xu Q.H."/>
            <person name="Lin H.W."/>
            <person name="Lu Y.H."/>
        </authorList>
    </citation>
    <scope>NUCLEOTIDE SEQUENCE [LARGE SCALE GENOMIC DNA]</scope>
    <source>
        <strain evidence="2 3">LHW63021</strain>
    </source>
</reference>
<proteinExistence type="predicted"/>
<evidence type="ECO:0000313" key="3">
    <source>
        <dbReference type="Proteomes" id="UP000251891"/>
    </source>
</evidence>
<dbReference type="SUPFAM" id="SSF48452">
    <property type="entry name" value="TPR-like"/>
    <property type="match status" value="1"/>
</dbReference>
<accession>A0A365GZT3</accession>
<evidence type="ECO:0000313" key="2">
    <source>
        <dbReference type="EMBL" id="RAY12278.1"/>
    </source>
</evidence>
<name>A0A365GZT3_9ACTN</name>
<sequence length="1210" mass="134615">MSDDDTLTSLEEQAQAGAVREQTIRRVADAIVEAAQRNPELARKLNSLPERPGSTTDAVGSDIRMDAQASEHGRTYQAARDQTIHDYGGVTYNYGDASGQAAFRVRPLSARDLNPEFIGRQAETDHLLHMLDPDSAVTGPVQLSARRPGTGMTALAVQVAATAARRGWYRVVYVGLPAPHGNTDRVRAERLLPVLLDALGRPPASGSPHDLQIRYRTELAELAEQGERVLLVVDDVTEADADLLETLAAGSPHRLLVTACPAVERVRGASTVPVGGLPEHEAVEFLDRALVRGSTNTAPRPHLQRLAWLCDGLPEALRRAVEYLTSPGRSPASVCDLVQELADEYDARAEPGSGPTADRDPSVHAIIRLAGHGWGLSPAVPGTAAGKHLVGRRALLGWTRADHEAGRAALWDIVARPGTGKSSLLQVMGETFAGPGTSVVFISAEWGALAYDRRRSSSDDPLVVELARAEFCYETVQRAADDLADAEPQQAALVNQIRVTRLEVESLLDEPPPHRPDLDVKDALLPHAPAVAAPPVLDERVSHWYADRVREKLQGFGTQIATLLAELTAADDRRLVVLADNLHRVTDPACRTWLLDILTRQVHCLAVISRRPGTAPAWPGAITYRPRNLTTPEISEYFRLYLGEGVMNDELCGRISRHTEGSPQAVALICSALLGRGERTLTDVLGDLRATAVGAPLIQRICLVARQMVTHRCELVLGRTEAELPLFDYLAVMNNIDAPLLATVLGKYGFGEAQAGELLGWLEEQHSFIGGYDDDEEEGLRLHEAVREQRRGELAPARLRELHLHLEAIYHARVEDFSPDFDEWEESTAYCAWSRFELPEYRRLLREWVYHAVRGQGASLDRRTALGITKVFLEAFWWWGCYVRFELCDELLRVFDEVVGDRTGADEERLAVLVRFYLNYPRGWQQDQADPERWDEVAGALRAIRHGAGLHRRPPRADDRTGHALNVLTLLFLAQAYRFRRPGGDPEKADDRYAQARESVRRHVAAGYSEHAWHEPWLIFERADMWCELGDLDRSAGLLRELDAIAEQDVDMEVIDRDLMCRAVRLHGDVRLARGDHRAAAEAYGRAVMLAYTYHVWQETEKQSANAYTRELHRETLARAGDGLALIHRRDPRRWAEGVEWIRAFFAPYRRAAGIEERPGLTPAGDLFPPPPAEADLEQPRSAYTERIETVIEELYDTLGKWTSLDSYGR</sequence>
<protein>
    <submittedName>
        <fullName evidence="2">Uncharacterized protein</fullName>
    </submittedName>
</protein>
<dbReference type="AlphaFoldDB" id="A0A365GZT3"/>
<dbReference type="Proteomes" id="UP000251891">
    <property type="component" value="Unassembled WGS sequence"/>
</dbReference>
<feature type="region of interest" description="Disordered" evidence="1">
    <location>
        <begin position="1160"/>
        <end position="1181"/>
    </location>
</feature>
<feature type="region of interest" description="Disordered" evidence="1">
    <location>
        <begin position="1"/>
        <end position="21"/>
    </location>
</feature>
<evidence type="ECO:0000256" key="1">
    <source>
        <dbReference type="SAM" id="MobiDB-lite"/>
    </source>
</evidence>
<keyword evidence="3" id="KW-1185">Reference proteome</keyword>
<dbReference type="EMBL" id="QLYX01000014">
    <property type="protein sequence ID" value="RAY12278.1"/>
    <property type="molecule type" value="Genomic_DNA"/>
</dbReference>
<gene>
    <name evidence="2" type="ORF">DPM19_26580</name>
</gene>
<organism evidence="2 3">
    <name type="scientific">Actinomadura craniellae</name>
    <dbReference type="NCBI Taxonomy" id="2231787"/>
    <lineage>
        <taxon>Bacteria</taxon>
        <taxon>Bacillati</taxon>
        <taxon>Actinomycetota</taxon>
        <taxon>Actinomycetes</taxon>
        <taxon>Streptosporangiales</taxon>
        <taxon>Thermomonosporaceae</taxon>
        <taxon>Actinomadura</taxon>
    </lineage>
</organism>